<dbReference type="PANTHER" id="PTHR31374">
    <property type="entry name" value="AUXIN-INDUCED PROTEIN-LIKE-RELATED"/>
    <property type="match status" value="1"/>
</dbReference>
<comment type="caution">
    <text evidence="2">The sequence shown here is derived from an EMBL/GenBank/DDBJ whole genome shotgun (WGS) entry which is preliminary data.</text>
</comment>
<dbReference type="GO" id="GO:0009733">
    <property type="term" value="P:response to auxin"/>
    <property type="evidence" value="ECO:0007669"/>
    <property type="project" value="InterPro"/>
</dbReference>
<sequence>MIGKKLGSFKKLAKMVKVNRTPDREPSDHHDHLLLTTNDEEAAGCTKVVKTTTPRGFFAIYVGEEPRRFVVPTAHLTHPLFKLLLEKAYDDEDRLMVPCSVAAFEKVVNTVECGCNGMFDIEHLVQEFI</sequence>
<dbReference type="AlphaFoldDB" id="A0AAP0HDK8"/>
<comment type="similarity">
    <text evidence="1">Belongs to the ARG7 family.</text>
</comment>
<gene>
    <name evidence="2" type="ORF">SSX86_002823</name>
</gene>
<dbReference type="EMBL" id="JBCNJP010000006">
    <property type="protein sequence ID" value="KAK9078765.1"/>
    <property type="molecule type" value="Genomic_DNA"/>
</dbReference>
<evidence type="ECO:0008006" key="4">
    <source>
        <dbReference type="Google" id="ProtNLM"/>
    </source>
</evidence>
<evidence type="ECO:0000313" key="2">
    <source>
        <dbReference type="EMBL" id="KAK9078765.1"/>
    </source>
</evidence>
<evidence type="ECO:0000313" key="3">
    <source>
        <dbReference type="Proteomes" id="UP001408789"/>
    </source>
</evidence>
<accession>A0AAP0HDK8</accession>
<name>A0AAP0HDK8_9ASTR</name>
<keyword evidence="3" id="KW-1185">Reference proteome</keyword>
<dbReference type="Pfam" id="PF02519">
    <property type="entry name" value="Auxin_inducible"/>
    <property type="match status" value="1"/>
</dbReference>
<proteinExistence type="inferred from homology"/>
<protein>
    <recommendedName>
        <fullName evidence="4">Small auxin up regulated protein</fullName>
    </recommendedName>
</protein>
<organism evidence="2 3">
    <name type="scientific">Deinandra increscens subsp. villosa</name>
    <dbReference type="NCBI Taxonomy" id="3103831"/>
    <lineage>
        <taxon>Eukaryota</taxon>
        <taxon>Viridiplantae</taxon>
        <taxon>Streptophyta</taxon>
        <taxon>Embryophyta</taxon>
        <taxon>Tracheophyta</taxon>
        <taxon>Spermatophyta</taxon>
        <taxon>Magnoliopsida</taxon>
        <taxon>eudicotyledons</taxon>
        <taxon>Gunneridae</taxon>
        <taxon>Pentapetalae</taxon>
        <taxon>asterids</taxon>
        <taxon>campanulids</taxon>
        <taxon>Asterales</taxon>
        <taxon>Asteraceae</taxon>
        <taxon>Asteroideae</taxon>
        <taxon>Heliantheae alliance</taxon>
        <taxon>Madieae</taxon>
        <taxon>Madiinae</taxon>
        <taxon>Deinandra</taxon>
    </lineage>
</organism>
<dbReference type="Proteomes" id="UP001408789">
    <property type="component" value="Unassembled WGS sequence"/>
</dbReference>
<evidence type="ECO:0000256" key="1">
    <source>
        <dbReference type="ARBA" id="ARBA00006974"/>
    </source>
</evidence>
<dbReference type="PANTHER" id="PTHR31374:SF28">
    <property type="entry name" value="SAUR-LIKE AUXIN-RESPONSIVE PROTEIN FAMILY"/>
    <property type="match status" value="1"/>
</dbReference>
<reference evidence="2 3" key="1">
    <citation type="submission" date="2024-04" db="EMBL/GenBank/DDBJ databases">
        <title>The reference genome of an endangered Asteraceae, Deinandra increscens subsp. villosa, native to the Central Coast of California.</title>
        <authorList>
            <person name="Guilliams M."/>
            <person name="Hasenstab-Lehman K."/>
            <person name="Meyer R."/>
            <person name="Mcevoy S."/>
        </authorList>
    </citation>
    <scope>NUCLEOTIDE SEQUENCE [LARGE SCALE GENOMIC DNA]</scope>
    <source>
        <tissue evidence="2">Leaf</tissue>
    </source>
</reference>
<dbReference type="InterPro" id="IPR003676">
    <property type="entry name" value="SAUR_fam"/>
</dbReference>